<evidence type="ECO:0000313" key="1">
    <source>
        <dbReference type="EMBL" id="CAD7406512.1"/>
    </source>
</evidence>
<organism evidence="1">
    <name type="scientific">Timema poppense</name>
    <name type="common">Walking stick</name>
    <dbReference type="NCBI Taxonomy" id="170557"/>
    <lineage>
        <taxon>Eukaryota</taxon>
        <taxon>Metazoa</taxon>
        <taxon>Ecdysozoa</taxon>
        <taxon>Arthropoda</taxon>
        <taxon>Hexapoda</taxon>
        <taxon>Insecta</taxon>
        <taxon>Pterygota</taxon>
        <taxon>Neoptera</taxon>
        <taxon>Polyneoptera</taxon>
        <taxon>Phasmatodea</taxon>
        <taxon>Timematodea</taxon>
        <taxon>Timematoidea</taxon>
        <taxon>Timematidae</taxon>
        <taxon>Timema</taxon>
    </lineage>
</organism>
<name>A0A7R9H2J4_TIMPO</name>
<protein>
    <submittedName>
        <fullName evidence="1">Uncharacterized protein</fullName>
    </submittedName>
</protein>
<accession>A0A7R9H2J4</accession>
<proteinExistence type="predicted"/>
<reference evidence="1" key="1">
    <citation type="submission" date="2020-11" db="EMBL/GenBank/DDBJ databases">
        <authorList>
            <person name="Tran Van P."/>
        </authorList>
    </citation>
    <scope>NUCLEOTIDE SEQUENCE</scope>
</reference>
<gene>
    <name evidence="1" type="ORF">TPSB3V08_LOCUS5442</name>
</gene>
<dbReference type="EMBL" id="OD002903">
    <property type="protein sequence ID" value="CAD7406512.1"/>
    <property type="molecule type" value="Genomic_DNA"/>
</dbReference>
<dbReference type="AlphaFoldDB" id="A0A7R9H2J4"/>
<sequence>MIDCLQAAAVTSLSDGNNVGVCEILADDWFSCAEHLRQSGRSRDELNFCRTARADESALVSFLRTCTGRSNHPPYCLASTIVHVLSAVCDAFPTVAGAKKNSSTYWLAWRPLSLTFSCTNGKFPFLTLDKASSVANPYTIQIKQFCLDSLSFHCSYFPLRLTLPGHRPTAHRNTRVAGTPSLYPSTLPIGLYSSLAIPRDIRRLHFE</sequence>